<evidence type="ECO:0000313" key="1">
    <source>
        <dbReference type="EMBL" id="GGE37763.1"/>
    </source>
</evidence>
<reference evidence="2" key="1">
    <citation type="journal article" date="2019" name="Int. J. Syst. Evol. Microbiol.">
        <title>The Global Catalogue of Microorganisms (GCM) 10K type strain sequencing project: providing services to taxonomists for standard genome sequencing and annotation.</title>
        <authorList>
            <consortium name="The Broad Institute Genomics Platform"/>
            <consortium name="The Broad Institute Genome Sequencing Center for Infectious Disease"/>
            <person name="Wu L."/>
            <person name="Ma J."/>
        </authorList>
    </citation>
    <scope>NUCLEOTIDE SEQUENCE [LARGE SCALE GENOMIC DNA]</scope>
    <source>
        <strain evidence="2">CGMCC 1.12931</strain>
    </source>
</reference>
<comment type="caution">
    <text evidence="1">The sequence shown here is derived from an EMBL/GenBank/DDBJ whole genome shotgun (WGS) entry which is preliminary data.</text>
</comment>
<evidence type="ECO:0008006" key="3">
    <source>
        <dbReference type="Google" id="ProtNLM"/>
    </source>
</evidence>
<proteinExistence type="predicted"/>
<protein>
    <recommendedName>
        <fullName evidence="3">Outer membrane protein beta-barrel domain-containing protein</fullName>
    </recommendedName>
</protein>
<dbReference type="EMBL" id="BMGM01000007">
    <property type="protein sequence ID" value="GGE37763.1"/>
    <property type="molecule type" value="Genomic_DNA"/>
</dbReference>
<gene>
    <name evidence="1" type="ORF">GCM10010832_17540</name>
</gene>
<evidence type="ECO:0000313" key="2">
    <source>
        <dbReference type="Proteomes" id="UP000599179"/>
    </source>
</evidence>
<accession>A0ABQ1SFW3</accession>
<sequence length="408" mass="47554">MKNKLIYLGITLLTSVNIYAQVYLKEGYFIDNKGEKTEGLIRYKPWVKTPVSFEFKDNSDAKFTTKGIEDVTEFKLYETDHYYKRFTLNVNVFDDQLNLIRKEGEQLFLKVLLESDKTLYVLEDKQDIFFFSSENQLHLLKFAEEKSKFAKNREFQKQLYEHLFCEGFNVSKYAEIKYNAESLVGFFKDYFECKNFVYANFFKDRRKVEVDLKAIIGGFYTPKITSSVGYIYAGEELYRREDPFSSQFSYALGFDAEFTYTNDVDKWRLFVQPNFQYTQAGSSSYDGGLYQDLLNPSNYEPGLELMILEMPIGIRRYLEINDKTELFLSAAYAYNVFLGGEASLKVPQNNEGKQKYKKSSFIIGLGATFNKKYLFSLNYYISKQSALDNLVSVDADGSIGFVFGYQLF</sequence>
<dbReference type="Proteomes" id="UP000599179">
    <property type="component" value="Unassembled WGS sequence"/>
</dbReference>
<organism evidence="1 2">
    <name type="scientific">Psychroflexus planctonicus</name>
    <dbReference type="NCBI Taxonomy" id="1526575"/>
    <lineage>
        <taxon>Bacteria</taxon>
        <taxon>Pseudomonadati</taxon>
        <taxon>Bacteroidota</taxon>
        <taxon>Flavobacteriia</taxon>
        <taxon>Flavobacteriales</taxon>
        <taxon>Flavobacteriaceae</taxon>
        <taxon>Psychroflexus</taxon>
    </lineage>
</organism>
<name>A0ABQ1SFW3_9FLAO</name>
<keyword evidence="2" id="KW-1185">Reference proteome</keyword>
<dbReference type="RefSeq" id="WP_188458736.1">
    <property type="nucleotide sequence ID" value="NZ_BMGM01000007.1"/>
</dbReference>